<dbReference type="EMBL" id="AGBZ02000004">
    <property type="protein sequence ID" value="KAI92293.1"/>
    <property type="molecule type" value="Genomic_DNA"/>
</dbReference>
<evidence type="ECO:0000313" key="2">
    <source>
        <dbReference type="Proteomes" id="UP000004057"/>
    </source>
</evidence>
<reference evidence="1 2" key="1">
    <citation type="journal article" date="2012" name="J. Proteome Res.">
        <title>Application of Spiroplasma melliferum proteogenomic profiling for the discovery of virulence factors and pathogenicity mechanisms in host-associated spiroplasmas.</title>
        <authorList>
            <person name="Alexeev D."/>
            <person name="Kostrjukova E."/>
            <person name="Aliper A."/>
            <person name="Popenko A."/>
            <person name="Bazaleev N."/>
            <person name="Tyakht A."/>
            <person name="Selezneva O."/>
            <person name="Akopian T."/>
            <person name="Prichodko E."/>
            <person name="Kondratov I."/>
            <person name="Chukin M."/>
            <person name="Demina I."/>
            <person name="Galyamina M."/>
            <person name="Kamashev D."/>
            <person name="Vanyushkina A."/>
            <person name="Ladygina V."/>
            <person name="Levitskii S."/>
            <person name="Lazarev V."/>
            <person name="Govorun V."/>
        </authorList>
    </citation>
    <scope>NUCLEOTIDE SEQUENCE [LARGE SCALE GENOMIC DNA]</scope>
    <source>
        <strain evidence="1 2">KC3</strain>
    </source>
</reference>
<dbReference type="Proteomes" id="UP000004057">
    <property type="component" value="Unassembled WGS sequence"/>
</dbReference>
<organism evidence="1 2">
    <name type="scientific">Spiroplasma melliferum KC3</name>
    <dbReference type="NCBI Taxonomy" id="570509"/>
    <lineage>
        <taxon>Bacteria</taxon>
        <taxon>Bacillati</taxon>
        <taxon>Mycoplasmatota</taxon>
        <taxon>Mollicutes</taxon>
        <taxon>Entomoplasmatales</taxon>
        <taxon>Spiroplasmataceae</taxon>
        <taxon>Spiroplasma</taxon>
    </lineage>
</organism>
<accession>A0AAI9T2I1</accession>
<comment type="caution">
    <text evidence="1">The sequence shown here is derived from an EMBL/GenBank/DDBJ whole genome shotgun (WGS) entry which is preliminary data.</text>
</comment>
<gene>
    <name evidence="1" type="ORF">SPM_006165</name>
</gene>
<protein>
    <submittedName>
        <fullName evidence="1">Uncharacterized protein</fullName>
    </submittedName>
</protein>
<sequence length="498" mass="57899">MQRILLFLGILLSLFISNSNLIIIYDHNIKNERNSVQKQTLSTELINGRKTIEPPKIPLSLPFKIFASPFIFANLFNMVSKNLLLDKNIINNINLKTVGTLEFTNKYNKIINTFDDAFYPLLKKHFLDINADFKYELTESLSIIGKGTIRDIFHNIAPDLIAFLQWYTNNAYEQVLAKHSIFLSFYNSVLKPFNLNLNLIPSHLWSDLESYVLNNYEQVMGNHNMVLLFLQYLLSPVNYDLKEIIGKEYGTETDCWFYHHTKTNFDSLVFHLLSGYQNKLNSNNNNNNNNNNKYVLKLIGNLKISFLFYLQLDEVVDQNLIGEQAELSMWNLKSYVSLKLEPTLLLASMLDIFSQGNEKAFDVITNNLLSPKTWKGINPNVVSSISTFSVFFGSIIMHVMEMDILYHLKINEHIIKNSEVEMISGTVQLMFKNQSGRWEKLKPTIQNDVFYLSQILVAVDFKFSFKDVEFKVIVKDEPNIFYKINKKFNFDLRLSKEI</sequence>
<dbReference type="AlphaFoldDB" id="A0AAI9T2I1"/>
<proteinExistence type="predicted"/>
<dbReference type="RefSeq" id="WP_004028674.1">
    <property type="nucleotide sequence ID" value="NZ_AGBZ02000004.1"/>
</dbReference>
<evidence type="ECO:0000313" key="1">
    <source>
        <dbReference type="EMBL" id="KAI92293.1"/>
    </source>
</evidence>
<name>A0AAI9T2I1_SPIME</name>